<evidence type="ECO:0000256" key="1">
    <source>
        <dbReference type="SAM" id="MobiDB-lite"/>
    </source>
</evidence>
<sequence>MSIPRFARLAFVHLNNHRMTESGGAAALQVEGGNNDAMFLTLGLRGTTQLDLGARMRLTLRGSAGWQHALAVVDGLKGFPEAISRGRGARGRGSGRPNLHQR</sequence>
<name>A0A318HYZ3_BURPY</name>
<dbReference type="Gene3D" id="2.40.128.130">
    <property type="entry name" value="Autotransporter beta-domain"/>
    <property type="match status" value="1"/>
</dbReference>
<dbReference type="GO" id="GO:0019867">
    <property type="term" value="C:outer membrane"/>
    <property type="evidence" value="ECO:0007669"/>
    <property type="project" value="InterPro"/>
</dbReference>
<protein>
    <submittedName>
        <fullName evidence="3">Outer membrane autotransporter protein</fullName>
    </submittedName>
</protein>
<comment type="caution">
    <text evidence="3">The sequence shown here is derived from an EMBL/GenBank/DDBJ whole genome shotgun (WGS) entry which is preliminary data.</text>
</comment>
<proteinExistence type="predicted"/>
<dbReference type="SUPFAM" id="SSF103515">
    <property type="entry name" value="Autotransporter"/>
    <property type="match status" value="1"/>
</dbReference>
<dbReference type="InterPro" id="IPR036709">
    <property type="entry name" value="Autotransporte_beta_dom_sf"/>
</dbReference>
<dbReference type="Pfam" id="PF03797">
    <property type="entry name" value="Autotransporter"/>
    <property type="match status" value="1"/>
</dbReference>
<dbReference type="InterPro" id="IPR006315">
    <property type="entry name" value="OM_autotransptr_brl_dom"/>
</dbReference>
<evidence type="ECO:0000259" key="2">
    <source>
        <dbReference type="Pfam" id="PF03797"/>
    </source>
</evidence>
<dbReference type="AlphaFoldDB" id="A0A318HYZ3"/>
<feature type="region of interest" description="Disordered" evidence="1">
    <location>
        <begin position="82"/>
        <end position="102"/>
    </location>
</feature>
<dbReference type="NCBIfam" id="TIGR01414">
    <property type="entry name" value="autotrans_barl"/>
    <property type="match status" value="1"/>
</dbReference>
<organism evidence="3 4">
    <name type="scientific">Burkholderia pyrrocinia</name>
    <name type="common">Pseudomonas pyrrocinia</name>
    <dbReference type="NCBI Taxonomy" id="60550"/>
    <lineage>
        <taxon>Bacteria</taxon>
        <taxon>Pseudomonadati</taxon>
        <taxon>Pseudomonadota</taxon>
        <taxon>Betaproteobacteria</taxon>
        <taxon>Burkholderiales</taxon>
        <taxon>Burkholderiaceae</taxon>
        <taxon>Burkholderia</taxon>
        <taxon>Burkholderia cepacia complex</taxon>
    </lineage>
</organism>
<feature type="domain" description="Autotransporter" evidence="2">
    <location>
        <begin position="6"/>
        <end position="71"/>
    </location>
</feature>
<dbReference type="InterPro" id="IPR005546">
    <property type="entry name" value="Autotransporte_beta"/>
</dbReference>
<dbReference type="EMBL" id="QJJY01000033">
    <property type="protein sequence ID" value="PXX23835.1"/>
    <property type="molecule type" value="Genomic_DNA"/>
</dbReference>
<evidence type="ECO:0000313" key="4">
    <source>
        <dbReference type="Proteomes" id="UP000247755"/>
    </source>
</evidence>
<dbReference type="Proteomes" id="UP000247755">
    <property type="component" value="Unassembled WGS sequence"/>
</dbReference>
<evidence type="ECO:0000313" key="3">
    <source>
        <dbReference type="EMBL" id="PXX23835.1"/>
    </source>
</evidence>
<gene>
    <name evidence="3" type="ORF">NA66_103351</name>
</gene>
<reference evidence="3 4" key="1">
    <citation type="submission" date="2018-05" db="EMBL/GenBank/DDBJ databases">
        <title>Comparative genomics of bacterial root endophytes of switchgrass collected from native prairies over two seasons.</title>
        <authorList>
            <person name="Tang Y."/>
        </authorList>
    </citation>
    <scope>NUCLEOTIDE SEQUENCE [LARGE SCALE GENOMIC DNA]</scope>
    <source>
        <strain evidence="3 4">NFIX32</strain>
    </source>
</reference>
<accession>A0A318HYZ3</accession>